<dbReference type="EMBL" id="JACOQH010000004">
    <property type="protein sequence ID" value="MBC5753720.1"/>
    <property type="molecule type" value="Genomic_DNA"/>
</dbReference>
<keyword evidence="1" id="KW-0472">Membrane</keyword>
<proteinExistence type="predicted"/>
<protein>
    <submittedName>
        <fullName evidence="2">Stage III sporulation protein AE</fullName>
    </submittedName>
</protein>
<comment type="caution">
    <text evidence="2">The sequence shown here is derived from an EMBL/GenBank/DDBJ whole genome shotgun (WGS) entry which is preliminary data.</text>
</comment>
<evidence type="ECO:0000313" key="3">
    <source>
        <dbReference type="Proteomes" id="UP000621540"/>
    </source>
</evidence>
<evidence type="ECO:0000313" key="2">
    <source>
        <dbReference type="EMBL" id="MBC5753720.1"/>
    </source>
</evidence>
<reference evidence="2 3" key="1">
    <citation type="submission" date="2020-08" db="EMBL/GenBank/DDBJ databases">
        <title>Genome public.</title>
        <authorList>
            <person name="Liu C."/>
            <person name="Sun Q."/>
        </authorList>
    </citation>
    <scope>NUCLEOTIDE SEQUENCE [LARGE SCALE GENOMIC DNA]</scope>
    <source>
        <strain evidence="2 3">BX0805</strain>
    </source>
</reference>
<accession>A0ABR7I9X1</accession>
<dbReference type="InterPro" id="IPR014194">
    <property type="entry name" value="Spore_III_AE"/>
</dbReference>
<dbReference type="RefSeq" id="WP_186982020.1">
    <property type="nucleotide sequence ID" value="NZ_JACOQH010000004.1"/>
</dbReference>
<feature type="transmembrane region" description="Helical" evidence="1">
    <location>
        <begin position="107"/>
        <end position="124"/>
    </location>
</feature>
<feature type="transmembrane region" description="Helical" evidence="1">
    <location>
        <begin position="136"/>
        <end position="155"/>
    </location>
</feature>
<feature type="transmembrane region" description="Helical" evidence="1">
    <location>
        <begin position="175"/>
        <end position="195"/>
    </location>
</feature>
<keyword evidence="1" id="KW-1133">Transmembrane helix</keyword>
<feature type="transmembrane region" description="Helical" evidence="1">
    <location>
        <begin position="207"/>
        <end position="230"/>
    </location>
</feature>
<dbReference type="Proteomes" id="UP000621540">
    <property type="component" value="Unassembled WGS sequence"/>
</dbReference>
<keyword evidence="3" id="KW-1185">Reference proteome</keyword>
<name>A0ABR7I9X1_9FIRM</name>
<sequence>MKKWGMAVLVVLFLSVAGGKTSVVYGNSFSETDGQDVEEEQITESMLQRIGASKVQDFLDKQENLSDVSFSSLVIGILKGEEGISSEKVGTWLKETLFYELAETKGLFVQVLVISIAFGILKNFTDVFDNSYISELCFVLVYSVLAVLLMRSFLVMSDLTKETIGTTVEFMRTLIPVYGMSMVFSNGTATAAAFYELTFIILYLVQWLLLSVLLPLVQIMIVFCFMNELLDGEKFEKMTELIEEGVRVTLKFIMSVVVGLNVIQGLIQPAVDKFKNSMVSKTASAIPGIGGSVRAVSEIIVSAGTLVKNSVGVAAMLLLFGICLFPLLKVGVMAFFYKLSAAVVEPVADKRIAETMNGVCRGSVLLAKILLTSVLLFLLTIAMVTASTSFIY</sequence>
<feature type="transmembrane region" description="Helical" evidence="1">
    <location>
        <begin position="250"/>
        <end position="271"/>
    </location>
</feature>
<evidence type="ECO:0000256" key="1">
    <source>
        <dbReference type="SAM" id="Phobius"/>
    </source>
</evidence>
<keyword evidence="1" id="KW-0812">Transmembrane</keyword>
<organism evidence="2 3">
    <name type="scientific">Roseburia yibonii</name>
    <dbReference type="NCBI Taxonomy" id="2763063"/>
    <lineage>
        <taxon>Bacteria</taxon>
        <taxon>Bacillati</taxon>
        <taxon>Bacillota</taxon>
        <taxon>Clostridia</taxon>
        <taxon>Lachnospirales</taxon>
        <taxon>Lachnospiraceae</taxon>
        <taxon>Roseburia</taxon>
    </lineage>
</organism>
<dbReference type="Pfam" id="PF09546">
    <property type="entry name" value="Spore_III_AE"/>
    <property type="match status" value="1"/>
</dbReference>
<feature type="transmembrane region" description="Helical" evidence="1">
    <location>
        <begin position="365"/>
        <end position="386"/>
    </location>
</feature>
<feature type="transmembrane region" description="Helical" evidence="1">
    <location>
        <begin position="313"/>
        <end position="337"/>
    </location>
</feature>
<gene>
    <name evidence="2" type="ORF">H8Z76_06720</name>
</gene>